<accession>A0AA96LPL3</accession>
<name>A0AA96LPL3_9BACL</name>
<dbReference type="InterPro" id="IPR010016">
    <property type="entry name" value="PxpB"/>
</dbReference>
<dbReference type="SUPFAM" id="SSF160467">
    <property type="entry name" value="PH0987 N-terminal domain-like"/>
    <property type="match status" value="1"/>
</dbReference>
<keyword evidence="2 5" id="KW-0378">Hydrolase</keyword>
<dbReference type="GO" id="GO:0005524">
    <property type="term" value="F:ATP binding"/>
    <property type="evidence" value="ECO:0007669"/>
    <property type="project" value="UniProtKB-KW"/>
</dbReference>
<dbReference type="EC" id="3.5.2.9" evidence="5"/>
<dbReference type="Gene3D" id="3.30.1360.40">
    <property type="match status" value="1"/>
</dbReference>
<dbReference type="PANTHER" id="PTHR34698">
    <property type="entry name" value="5-OXOPROLINASE SUBUNIT B"/>
    <property type="match status" value="1"/>
</dbReference>
<dbReference type="Pfam" id="PF02682">
    <property type="entry name" value="CT_C_D"/>
    <property type="match status" value="1"/>
</dbReference>
<dbReference type="AlphaFoldDB" id="A0AA96LPL3"/>
<evidence type="ECO:0000313" key="5">
    <source>
        <dbReference type="EMBL" id="WNR43629.1"/>
    </source>
</evidence>
<evidence type="ECO:0000313" key="6">
    <source>
        <dbReference type="Proteomes" id="UP001304650"/>
    </source>
</evidence>
<dbReference type="RefSeq" id="WP_314798168.1">
    <property type="nucleotide sequence ID" value="NZ_CP130319.1"/>
</dbReference>
<evidence type="ECO:0000256" key="2">
    <source>
        <dbReference type="ARBA" id="ARBA00022801"/>
    </source>
</evidence>
<reference evidence="5" key="1">
    <citation type="submission" date="2022-02" db="EMBL/GenBank/DDBJ databases">
        <title>Paenibacillus sp. MBLB1832 Whole Genome Shotgun Sequencing.</title>
        <authorList>
            <person name="Hwang C.Y."/>
            <person name="Cho E.-S."/>
            <person name="Seo M.-J."/>
        </authorList>
    </citation>
    <scope>NUCLEOTIDE SEQUENCE</scope>
    <source>
        <strain evidence="5">MBLB1832</strain>
    </source>
</reference>
<dbReference type="Proteomes" id="UP001304650">
    <property type="component" value="Chromosome"/>
</dbReference>
<dbReference type="InterPro" id="IPR003833">
    <property type="entry name" value="CT_C_D"/>
</dbReference>
<feature type="domain" description="Carboxyltransferase" evidence="4">
    <location>
        <begin position="6"/>
        <end position="234"/>
    </location>
</feature>
<dbReference type="Gene3D" id="2.40.100.10">
    <property type="entry name" value="Cyclophilin-like"/>
    <property type="match status" value="1"/>
</dbReference>
<evidence type="ECO:0000256" key="3">
    <source>
        <dbReference type="ARBA" id="ARBA00022840"/>
    </source>
</evidence>
<dbReference type="NCBIfam" id="TIGR00370">
    <property type="entry name" value="5-oxoprolinase subunit PxpB"/>
    <property type="match status" value="1"/>
</dbReference>
<evidence type="ECO:0000256" key="1">
    <source>
        <dbReference type="ARBA" id="ARBA00022741"/>
    </source>
</evidence>
<dbReference type="EMBL" id="CP130319">
    <property type="protein sequence ID" value="WNR43629.1"/>
    <property type="molecule type" value="Genomic_DNA"/>
</dbReference>
<dbReference type="SMART" id="SM00796">
    <property type="entry name" value="AHS1"/>
    <property type="match status" value="1"/>
</dbReference>
<proteinExistence type="predicted"/>
<keyword evidence="6" id="KW-1185">Reference proteome</keyword>
<dbReference type="PANTHER" id="PTHR34698:SF2">
    <property type="entry name" value="5-OXOPROLINASE SUBUNIT B"/>
    <property type="match status" value="1"/>
</dbReference>
<sequence>MTCLPYECYPLGDAAIVIKIGSSIGLDTLHRIRQVANHIESHWQDGFIELVPAYTTITLYYDPFRIFALSRLQGSERVGLALGDSSEDSLPYTYVMRCIEQLLDRFEVDEHVQGELGAIVEIPVCYEGDYGWDLAEVAAYHGVSQAQIVSWHTSRVYPVYMIGFAPGFPYLGGMDDRLATPRRAVPRSQIPAGSVAIGGAQTGIYPFETPGGWHLIGRTPLDLFRPESNPPSLLSVGDQVQFVPISSEQFMAYKEGEGVK</sequence>
<dbReference type="SUPFAM" id="SSF50891">
    <property type="entry name" value="Cyclophilin-like"/>
    <property type="match status" value="1"/>
</dbReference>
<dbReference type="GO" id="GO:0017168">
    <property type="term" value="F:5-oxoprolinase (ATP-hydrolyzing) activity"/>
    <property type="evidence" value="ECO:0007669"/>
    <property type="project" value="UniProtKB-EC"/>
</dbReference>
<evidence type="ECO:0000259" key="4">
    <source>
        <dbReference type="SMART" id="SM00796"/>
    </source>
</evidence>
<protein>
    <submittedName>
        <fullName evidence="5">5-oxoprolinase subunit PxpB</fullName>
        <ecNumber evidence="5">3.5.2.9</ecNumber>
    </submittedName>
</protein>
<gene>
    <name evidence="5" type="primary">pxpB</name>
    <name evidence="5" type="ORF">MJB10_21375</name>
</gene>
<keyword evidence="3" id="KW-0067">ATP-binding</keyword>
<dbReference type="KEGG" id="proo:MJB10_21375"/>
<organism evidence="5 6">
    <name type="scientific">Paenibacillus roseopurpureus</name>
    <dbReference type="NCBI Taxonomy" id="2918901"/>
    <lineage>
        <taxon>Bacteria</taxon>
        <taxon>Bacillati</taxon>
        <taxon>Bacillota</taxon>
        <taxon>Bacilli</taxon>
        <taxon>Bacillales</taxon>
        <taxon>Paenibacillaceae</taxon>
        <taxon>Paenibacillus</taxon>
    </lineage>
</organism>
<keyword evidence="1" id="KW-0547">Nucleotide-binding</keyword>
<dbReference type="InterPro" id="IPR029000">
    <property type="entry name" value="Cyclophilin-like_dom_sf"/>
</dbReference>